<dbReference type="RefSeq" id="WP_234760699.1">
    <property type="nucleotide sequence ID" value="NZ_JAKEIP010000005.1"/>
</dbReference>
<evidence type="ECO:0000313" key="1">
    <source>
        <dbReference type="EMBL" id="MCF1592387.1"/>
    </source>
</evidence>
<comment type="caution">
    <text evidence="1">The sequence shown here is derived from an EMBL/GenBank/DDBJ whole genome shotgun (WGS) entry which is preliminary data.</text>
</comment>
<accession>A0A9X1PRW4</accession>
<keyword evidence="2" id="KW-1185">Reference proteome</keyword>
<reference evidence="1" key="1">
    <citation type="submission" date="2022-01" db="EMBL/GenBank/DDBJ databases">
        <title>Draft Genome Sequences of Seven Type Strains of the Genus Streptomyces.</title>
        <authorList>
            <person name="Aziz S."/>
            <person name="Coretto E."/>
            <person name="Chronakova A."/>
            <person name="Sproer C."/>
            <person name="Huber K."/>
            <person name="Nouioui I."/>
            <person name="Gross H."/>
        </authorList>
    </citation>
    <scope>NUCLEOTIDE SEQUENCE</scope>
    <source>
        <strain evidence="1">DSM 103493</strain>
    </source>
</reference>
<name>A0A9X1PRW4_STRM4</name>
<proteinExistence type="predicted"/>
<evidence type="ECO:0008006" key="3">
    <source>
        <dbReference type="Google" id="ProtNLM"/>
    </source>
</evidence>
<protein>
    <recommendedName>
        <fullName evidence="3">Cysteine-rich CPCC domain-containing protein</fullName>
    </recommendedName>
</protein>
<dbReference type="Proteomes" id="UP001139384">
    <property type="component" value="Unassembled WGS sequence"/>
</dbReference>
<dbReference type="EMBL" id="JAKEIP010000005">
    <property type="protein sequence ID" value="MCF1592387.1"/>
    <property type="molecule type" value="Genomic_DNA"/>
</dbReference>
<dbReference type="AlphaFoldDB" id="A0A9X1PRW4"/>
<organism evidence="1 2">
    <name type="scientific">Streptomyces muensis</name>
    <dbReference type="NCBI Taxonomy" id="1077944"/>
    <lineage>
        <taxon>Bacteria</taxon>
        <taxon>Bacillati</taxon>
        <taxon>Actinomycetota</taxon>
        <taxon>Actinomycetes</taxon>
        <taxon>Kitasatosporales</taxon>
        <taxon>Streptomycetaceae</taxon>
        <taxon>Streptomyces</taxon>
    </lineage>
</organism>
<sequence length="72" mass="7928">MTSDPRPSIVCPECGSESWHPKDVEEGYCGRCSWWTGDPLLYAAWKAEREPAGLLEDHYGEVGQKSASTTAP</sequence>
<gene>
    <name evidence="1" type="ORF">L0P92_02225</name>
</gene>
<evidence type="ECO:0000313" key="2">
    <source>
        <dbReference type="Proteomes" id="UP001139384"/>
    </source>
</evidence>